<gene>
    <name evidence="6" type="ORF">GNI_051190</name>
</gene>
<organism evidence="6 7">
    <name type="scientific">Gregarina niphandrodes</name>
    <name type="common">Septate eugregarine</name>
    <dbReference type="NCBI Taxonomy" id="110365"/>
    <lineage>
        <taxon>Eukaryota</taxon>
        <taxon>Sar</taxon>
        <taxon>Alveolata</taxon>
        <taxon>Apicomplexa</taxon>
        <taxon>Conoidasida</taxon>
        <taxon>Gregarinasina</taxon>
        <taxon>Eugregarinorida</taxon>
        <taxon>Gregarinidae</taxon>
        <taxon>Gregarina</taxon>
    </lineage>
</organism>
<dbReference type="OrthoDB" id="262547at2759"/>
<proteinExistence type="predicted"/>
<dbReference type="eggNOG" id="KOG2474">
    <property type="taxonomic scope" value="Eukaryota"/>
</dbReference>
<evidence type="ECO:0000256" key="4">
    <source>
        <dbReference type="ARBA" id="ARBA00023136"/>
    </source>
</evidence>
<comment type="caution">
    <text evidence="6">The sequence shown here is derived from an EMBL/GenBank/DDBJ whole genome shotgun (WGS) entry which is preliminary data.</text>
</comment>
<evidence type="ECO:0000256" key="1">
    <source>
        <dbReference type="ARBA" id="ARBA00004141"/>
    </source>
</evidence>
<keyword evidence="2 5" id="KW-0812">Transmembrane</keyword>
<dbReference type="RefSeq" id="XP_011129774.1">
    <property type="nucleotide sequence ID" value="XM_011131472.1"/>
</dbReference>
<keyword evidence="3 5" id="KW-1133">Transmembrane helix</keyword>
<dbReference type="GeneID" id="22911896"/>
<evidence type="ECO:0000256" key="3">
    <source>
        <dbReference type="ARBA" id="ARBA00022989"/>
    </source>
</evidence>
<dbReference type="VEuPathDB" id="CryptoDB:GNI_051190"/>
<dbReference type="PANTHER" id="PTHR11040">
    <property type="entry name" value="ZINC/IRON TRANSPORTER"/>
    <property type="match status" value="1"/>
</dbReference>
<comment type="subcellular location">
    <subcellularLocation>
        <location evidence="1">Membrane</location>
        <topology evidence="1">Multi-pass membrane protein</topology>
    </subcellularLocation>
</comment>
<dbReference type="PANTHER" id="PTHR11040:SF205">
    <property type="entry name" value="ZINC TRANSPORTER ZUPT"/>
    <property type="match status" value="1"/>
</dbReference>
<evidence type="ECO:0000313" key="6">
    <source>
        <dbReference type="EMBL" id="EZG72376.1"/>
    </source>
</evidence>
<keyword evidence="4 5" id="KW-0472">Membrane</keyword>
<feature type="transmembrane region" description="Helical" evidence="5">
    <location>
        <begin position="41"/>
        <end position="59"/>
    </location>
</feature>
<dbReference type="GO" id="GO:0005385">
    <property type="term" value="F:zinc ion transmembrane transporter activity"/>
    <property type="evidence" value="ECO:0007669"/>
    <property type="project" value="TreeGrafter"/>
</dbReference>
<dbReference type="Pfam" id="PF02535">
    <property type="entry name" value="Zip"/>
    <property type="match status" value="1"/>
</dbReference>
<name>A0A023B9C9_GRENI</name>
<reference evidence="6" key="1">
    <citation type="submission" date="2013-12" db="EMBL/GenBank/DDBJ databases">
        <authorList>
            <person name="Omoto C.K."/>
            <person name="Sibley D."/>
            <person name="Venepally P."/>
            <person name="Hadjithomas M."/>
            <person name="Karamycheva S."/>
            <person name="Brunk B."/>
            <person name="Roos D."/>
            <person name="Caler E."/>
            <person name="Lorenzi H."/>
        </authorList>
    </citation>
    <scope>NUCLEOTIDE SEQUENCE</scope>
</reference>
<evidence type="ECO:0000256" key="2">
    <source>
        <dbReference type="ARBA" id="ARBA00022692"/>
    </source>
</evidence>
<feature type="transmembrane region" description="Helical" evidence="5">
    <location>
        <begin position="320"/>
        <end position="339"/>
    </location>
</feature>
<dbReference type="Proteomes" id="UP000019763">
    <property type="component" value="Unassembled WGS sequence"/>
</dbReference>
<sequence>MLSFAAGVMILVSFVEVYNEGLEQLQDGSYLSDATLGKGAALSLFFLGWIITSVLDGALHLATDWRQSTAGGTAVRKPLPTKQLSGKQLDAQSLAAASGAGRKSLETCLHGSSPVWEGEQWEGGQCDGLHQTRTSRNGSAIYPAHTCVRRESALRQTLTYVIQRLGNSPAVAAVTGRKAVSPWEQERVRREFEEEAESMKHVGYFTAAVLALHNIPEGMATGVASHTAVRVQLALAIGIHNIPEGLAVAVPIYYGTKSRSWALLMTFVSGMAEPFGALLVSFISPRNLGPALLLTAGIMVNVAVKELLYNAWRNDPANQVTSVAFFFGMAVMGLSLIALNQVPLDSAPPPLPLPVL</sequence>
<dbReference type="AlphaFoldDB" id="A0A023B9C9"/>
<evidence type="ECO:0000313" key="7">
    <source>
        <dbReference type="Proteomes" id="UP000019763"/>
    </source>
</evidence>
<dbReference type="EMBL" id="AFNH02000391">
    <property type="protein sequence ID" value="EZG72376.1"/>
    <property type="molecule type" value="Genomic_DNA"/>
</dbReference>
<feature type="transmembrane region" description="Helical" evidence="5">
    <location>
        <begin position="289"/>
        <end position="308"/>
    </location>
</feature>
<feature type="transmembrane region" description="Helical" evidence="5">
    <location>
        <begin position="261"/>
        <end position="283"/>
    </location>
</feature>
<dbReference type="GO" id="GO:0016020">
    <property type="term" value="C:membrane"/>
    <property type="evidence" value="ECO:0007669"/>
    <property type="project" value="UniProtKB-SubCell"/>
</dbReference>
<dbReference type="InterPro" id="IPR003689">
    <property type="entry name" value="ZIP"/>
</dbReference>
<keyword evidence="7" id="KW-1185">Reference proteome</keyword>
<accession>A0A023B9C9</accession>
<protein>
    <submittedName>
        <fullName evidence="6">Metal transporter family protein</fullName>
    </submittedName>
</protein>
<evidence type="ECO:0000256" key="5">
    <source>
        <dbReference type="SAM" id="Phobius"/>
    </source>
</evidence>